<keyword evidence="1" id="KW-0812">Transmembrane</keyword>
<gene>
    <name evidence="2" type="ORF">BACPLE_02979</name>
</gene>
<dbReference type="eggNOG" id="ENOG5030W96">
    <property type="taxonomic scope" value="Bacteria"/>
</dbReference>
<name>B5D1X8_PHOPM</name>
<reference evidence="2 3" key="1">
    <citation type="submission" date="2008-08" db="EMBL/GenBank/DDBJ databases">
        <title>Draft genome sequence of Bacteroides plebeius (DSM 17135).</title>
        <authorList>
            <person name="Sudarsanam P."/>
            <person name="Ley R."/>
            <person name="Guruge J."/>
            <person name="Turnbaugh P.J."/>
            <person name="Mahowald M."/>
            <person name="Liep D."/>
            <person name="Gordon J."/>
        </authorList>
    </citation>
    <scope>NUCLEOTIDE SEQUENCE [LARGE SCALE GENOMIC DNA]</scope>
    <source>
        <strain evidence="3">DSM 17135 / JCM 12973 / M2</strain>
    </source>
</reference>
<evidence type="ECO:0000313" key="3">
    <source>
        <dbReference type="Proteomes" id="UP000003452"/>
    </source>
</evidence>
<evidence type="ECO:0000313" key="2">
    <source>
        <dbReference type="EMBL" id="EDY94571.1"/>
    </source>
</evidence>
<dbReference type="RefSeq" id="WP_007562986.1">
    <property type="nucleotide sequence ID" value="NZ_DS990133.1"/>
</dbReference>
<comment type="caution">
    <text evidence="2">The sequence shown here is derived from an EMBL/GenBank/DDBJ whole genome shotgun (WGS) entry which is preliminary data.</text>
</comment>
<keyword evidence="1" id="KW-1133">Transmembrane helix</keyword>
<keyword evidence="1" id="KW-0472">Membrane</keyword>
<feature type="transmembrane region" description="Helical" evidence="1">
    <location>
        <begin position="78"/>
        <end position="96"/>
    </location>
</feature>
<dbReference type="Proteomes" id="UP000003452">
    <property type="component" value="Unassembled WGS sequence"/>
</dbReference>
<dbReference type="AlphaFoldDB" id="B5D1X8"/>
<dbReference type="HOGENOM" id="CLU_1114107_0_0_10"/>
<dbReference type="OrthoDB" id="1049101at2"/>
<dbReference type="GeneID" id="43185703"/>
<reference evidence="2 3" key="2">
    <citation type="submission" date="2008-08" db="EMBL/GenBank/DDBJ databases">
        <authorList>
            <person name="Fulton L."/>
            <person name="Clifton S."/>
            <person name="Fulton B."/>
            <person name="Xu J."/>
            <person name="Minx P."/>
            <person name="Pepin K.H."/>
            <person name="Johnson M."/>
            <person name="Thiruvilangam P."/>
            <person name="Bhonagiri V."/>
            <person name="Nash W.E."/>
            <person name="Mardis E.R."/>
            <person name="Wilson R.K."/>
        </authorList>
    </citation>
    <scope>NUCLEOTIDE SEQUENCE [LARGE SCALE GENOMIC DNA]</scope>
    <source>
        <strain evidence="3">DSM 17135 / JCM 12973 / M2</strain>
    </source>
</reference>
<dbReference type="EMBL" id="ABQC02000023">
    <property type="protein sequence ID" value="EDY94571.1"/>
    <property type="molecule type" value="Genomic_DNA"/>
</dbReference>
<accession>B5D1X8</accession>
<sequence>MDRYKDNRMQDEIDRFLNYEMTPEEEDAFIARMEREETLKEQVFLRQLVVEAERKKAEADILRGLQSKKHRLFYDMRIRWAAACLCVLMISLGFYGRTYRFQTREVWQTVYTPPVWESARSGGFSTPETARINRRIAQWYSEGKNDSLVNYYRQLSVEGYLSFLTEESKMSVGIACLYQDSIEQAYVLAEELLKGENKEAGDWLLLGCLLHDGKRKDALDLAFRISKKEGLYSEEAQKIYDTLNQRRWF</sequence>
<evidence type="ECO:0008006" key="4">
    <source>
        <dbReference type="Google" id="ProtNLM"/>
    </source>
</evidence>
<proteinExistence type="predicted"/>
<protein>
    <recommendedName>
        <fullName evidence="4">Tetratricopeptide repeat protein</fullName>
    </recommendedName>
</protein>
<organism evidence="2 3">
    <name type="scientific">Phocaeicola plebeius (strain DSM 17135 / JCM 12973 / CCUG 54634 / M2)</name>
    <name type="common">Bacteroides plebeius</name>
    <dbReference type="NCBI Taxonomy" id="484018"/>
    <lineage>
        <taxon>Bacteria</taxon>
        <taxon>Pseudomonadati</taxon>
        <taxon>Bacteroidota</taxon>
        <taxon>Bacteroidia</taxon>
        <taxon>Bacteroidales</taxon>
        <taxon>Bacteroidaceae</taxon>
        <taxon>Phocaeicola</taxon>
    </lineage>
</organism>
<evidence type="ECO:0000256" key="1">
    <source>
        <dbReference type="SAM" id="Phobius"/>
    </source>
</evidence>